<sequence>MNKSPAVALDELAQQLEDLMFGFPAAQAAATKLRDSAISRLREHLCARGTDLDGPLVAVLAGSTGVGKSTILNSLVGSQVPTSVRRPTTLTPVLVYHPDDELWLAADRILGGFEKIRLLEDDTWDDPATLDSPTEQARAASEDSGTAPRPQLILRATPKITPGICLIDCPDLDSYLDTNRDLAQHLLEVADLWIFVTTANRYRDEPGLELLRKAARRDVAIGAVLNRVAKGALLTTKQDFSAEIAGSNLKDVPIFAILETQIADGELPAEDLVPLRNWLDNLAGDALLHSAMARQTLFGSLQEVLDSSEEVFAAAAAETQLRSDAEQTVERLEQQLRDFVDAQIADPTWFQGEPADLLEPCVRHHLEEYRAENNWVRQRLKWKNAWLKQQTQLDLALDSVQRAVASSVSNLDFQMEQMIAQSIQHSTLPVPDQLFDNTASPLDGGELLEQWSLTPTECYRQMGQNRDEELSAEELQMLFLAILFAGVASPETCEFTGVDQLLGDYFDTEILMQLQSWSLAMLRNGLYARVNQHIVALRQSIPHPANSEVIATGRKTLRILREEWS</sequence>
<dbReference type="Proteomes" id="UP000250245">
    <property type="component" value="Unassembled WGS sequence"/>
</dbReference>
<feature type="coiled-coil region" evidence="1">
    <location>
        <begin position="315"/>
        <end position="342"/>
    </location>
</feature>
<dbReference type="SUPFAM" id="SSF52540">
    <property type="entry name" value="P-loop containing nucleoside triphosphate hydrolases"/>
    <property type="match status" value="2"/>
</dbReference>
<dbReference type="AlphaFoldDB" id="A0A2X2Y9M8"/>
<evidence type="ECO:0000313" key="4">
    <source>
        <dbReference type="EMBL" id="SQB64512.1"/>
    </source>
</evidence>
<accession>A0A2X2Y9M8</accession>
<dbReference type="InterPro" id="IPR045063">
    <property type="entry name" value="Dynamin_N"/>
</dbReference>
<dbReference type="EMBL" id="UASJ01000001">
    <property type="protein sequence ID" value="SQB64512.1"/>
    <property type="molecule type" value="Genomic_DNA"/>
</dbReference>
<dbReference type="InterPro" id="IPR027417">
    <property type="entry name" value="P-loop_NTPase"/>
</dbReference>
<feature type="region of interest" description="Disordered" evidence="2">
    <location>
        <begin position="124"/>
        <end position="151"/>
    </location>
</feature>
<protein>
    <submittedName>
        <fullName evidence="4">Predicted GTPase</fullName>
    </submittedName>
</protein>
<name>A0A2X2Y9M8_9ACTO</name>
<organism evidence="4 5">
    <name type="scientific">Mobiluncus curtisii</name>
    <dbReference type="NCBI Taxonomy" id="2051"/>
    <lineage>
        <taxon>Bacteria</taxon>
        <taxon>Bacillati</taxon>
        <taxon>Actinomycetota</taxon>
        <taxon>Actinomycetes</taxon>
        <taxon>Actinomycetales</taxon>
        <taxon>Actinomycetaceae</taxon>
        <taxon>Mobiluncus</taxon>
    </lineage>
</organism>
<evidence type="ECO:0000259" key="3">
    <source>
        <dbReference type="Pfam" id="PF00350"/>
    </source>
</evidence>
<evidence type="ECO:0000313" key="5">
    <source>
        <dbReference type="Proteomes" id="UP000250245"/>
    </source>
</evidence>
<dbReference type="RefSeq" id="WP_013189571.1">
    <property type="nucleotide sequence ID" value="NZ_CP068112.1"/>
</dbReference>
<keyword evidence="1" id="KW-0175">Coiled coil</keyword>
<evidence type="ECO:0000256" key="1">
    <source>
        <dbReference type="SAM" id="Coils"/>
    </source>
</evidence>
<dbReference type="Gene3D" id="3.40.50.300">
    <property type="entry name" value="P-loop containing nucleotide triphosphate hydrolases"/>
    <property type="match status" value="1"/>
</dbReference>
<evidence type="ECO:0000256" key="2">
    <source>
        <dbReference type="SAM" id="MobiDB-lite"/>
    </source>
</evidence>
<gene>
    <name evidence="4" type="ORF">NCTC11820_00860</name>
</gene>
<feature type="domain" description="Dynamin N-terminal" evidence="3">
    <location>
        <begin position="60"/>
        <end position="201"/>
    </location>
</feature>
<dbReference type="CDD" id="cd00882">
    <property type="entry name" value="Ras_like_GTPase"/>
    <property type="match status" value="1"/>
</dbReference>
<dbReference type="Pfam" id="PF00350">
    <property type="entry name" value="Dynamin_N"/>
    <property type="match status" value="1"/>
</dbReference>
<dbReference type="GeneID" id="55565834"/>
<reference evidence="4 5" key="1">
    <citation type="submission" date="2018-06" db="EMBL/GenBank/DDBJ databases">
        <authorList>
            <consortium name="Pathogen Informatics"/>
            <person name="Doyle S."/>
        </authorList>
    </citation>
    <scope>NUCLEOTIDE SEQUENCE [LARGE SCALE GENOMIC DNA]</scope>
    <source>
        <strain evidence="4 5">NCTC11820</strain>
    </source>
</reference>
<proteinExistence type="predicted"/>